<dbReference type="FunFam" id="3.20.20.140:FF:000014">
    <property type="entry name" value="5-methylthioadenosine/S-adenosylhomocysteine deaminase"/>
    <property type="match status" value="1"/>
</dbReference>
<dbReference type="Gene3D" id="3.20.20.140">
    <property type="entry name" value="Metal-dependent hydrolases"/>
    <property type="match status" value="1"/>
</dbReference>
<keyword evidence="3" id="KW-0862">Zinc</keyword>
<dbReference type="PhylomeDB" id="R7QHJ1"/>
<dbReference type="CDD" id="cd01298">
    <property type="entry name" value="ATZ_TRZ_like"/>
    <property type="match status" value="1"/>
</dbReference>
<reference evidence="6" key="1">
    <citation type="journal article" date="2013" name="Proc. Natl. Acad. Sci. U.S.A.">
        <title>Genome structure and metabolic features in the red seaweed Chondrus crispus shed light on evolution of the Archaeplastida.</title>
        <authorList>
            <person name="Collen J."/>
            <person name="Porcel B."/>
            <person name="Carre W."/>
            <person name="Ball S.G."/>
            <person name="Chaparro C."/>
            <person name="Tonon T."/>
            <person name="Barbeyron T."/>
            <person name="Michel G."/>
            <person name="Noel B."/>
            <person name="Valentin K."/>
            <person name="Elias M."/>
            <person name="Artiguenave F."/>
            <person name="Arun A."/>
            <person name="Aury J.M."/>
            <person name="Barbosa-Neto J.F."/>
            <person name="Bothwell J.H."/>
            <person name="Bouget F.Y."/>
            <person name="Brillet L."/>
            <person name="Cabello-Hurtado F."/>
            <person name="Capella-Gutierrez S."/>
            <person name="Charrier B."/>
            <person name="Cladiere L."/>
            <person name="Cock J.M."/>
            <person name="Coelho S.M."/>
            <person name="Colleoni C."/>
            <person name="Czjzek M."/>
            <person name="Da Silva C."/>
            <person name="Delage L."/>
            <person name="Denoeud F."/>
            <person name="Deschamps P."/>
            <person name="Dittami S.M."/>
            <person name="Gabaldon T."/>
            <person name="Gachon C.M."/>
            <person name="Groisillier A."/>
            <person name="Herve C."/>
            <person name="Jabbari K."/>
            <person name="Katinka M."/>
            <person name="Kloareg B."/>
            <person name="Kowalczyk N."/>
            <person name="Labadie K."/>
            <person name="Leblanc C."/>
            <person name="Lopez P.J."/>
            <person name="McLachlan D.H."/>
            <person name="Meslet-Cladiere L."/>
            <person name="Moustafa A."/>
            <person name="Nehr Z."/>
            <person name="Nyvall Collen P."/>
            <person name="Panaud O."/>
            <person name="Partensky F."/>
            <person name="Poulain J."/>
            <person name="Rensing S.A."/>
            <person name="Rousvoal S."/>
            <person name="Samson G."/>
            <person name="Symeonidi A."/>
            <person name="Weissenbach J."/>
            <person name="Zambounis A."/>
            <person name="Wincker P."/>
            <person name="Boyen C."/>
        </authorList>
    </citation>
    <scope>NUCLEOTIDE SEQUENCE [LARGE SCALE GENOMIC DNA]</scope>
    <source>
        <strain evidence="6">cv. Stackhouse</strain>
    </source>
</reference>
<dbReference type="InterPro" id="IPR032466">
    <property type="entry name" value="Metal_Hydrolase"/>
</dbReference>
<dbReference type="KEGG" id="ccp:CHC_T00008714001"/>
<dbReference type="SUPFAM" id="SSF51556">
    <property type="entry name" value="Metallo-dependent hydrolases"/>
    <property type="match status" value="1"/>
</dbReference>
<dbReference type="GeneID" id="17324472"/>
<dbReference type="NCBIfam" id="NF006549">
    <property type="entry name" value="PRK09045.1"/>
    <property type="match status" value="1"/>
</dbReference>
<dbReference type="PANTHER" id="PTHR43794:SF11">
    <property type="entry name" value="AMIDOHYDROLASE-RELATED DOMAIN-CONTAINING PROTEIN"/>
    <property type="match status" value="1"/>
</dbReference>
<dbReference type="GO" id="GO:0046872">
    <property type="term" value="F:metal ion binding"/>
    <property type="evidence" value="ECO:0007669"/>
    <property type="project" value="UniProtKB-KW"/>
</dbReference>
<dbReference type="OrthoDB" id="194468at2759"/>
<dbReference type="SUPFAM" id="SSF51338">
    <property type="entry name" value="Composite domain of metallo-dependent hydrolases"/>
    <property type="match status" value="1"/>
</dbReference>
<accession>R7QHJ1</accession>
<dbReference type="STRING" id="2769.R7QHJ1"/>
<evidence type="ECO:0000313" key="5">
    <source>
        <dbReference type="EMBL" id="CDF36936.1"/>
    </source>
</evidence>
<dbReference type="EMBL" id="HG001808">
    <property type="protein sequence ID" value="CDF36936.1"/>
    <property type="molecule type" value="Genomic_DNA"/>
</dbReference>
<proteinExistence type="predicted"/>
<evidence type="ECO:0000313" key="6">
    <source>
        <dbReference type="Proteomes" id="UP000012073"/>
    </source>
</evidence>
<dbReference type="Gramene" id="CDF36936">
    <property type="protein sequence ID" value="CDF36936"/>
    <property type="gene ID" value="CHC_T00008714001"/>
</dbReference>
<dbReference type="InterPro" id="IPR011059">
    <property type="entry name" value="Metal-dep_hydrolase_composite"/>
</dbReference>
<evidence type="ECO:0000256" key="3">
    <source>
        <dbReference type="ARBA" id="ARBA00022833"/>
    </source>
</evidence>
<sequence>MSENADLEIKAGWVLPVHPDPTVSLENHSILIKDEKILDILPTAAAADKYSPATVIDRTSSIVMPGLINAHTHTGMTLMRGRADDLPLLKWLHDVVWPIEGAFASKEEFCEDGAMLAAAEMIRGGITCFSDMYWYPAAAARVTVRTGMRAVIGMVLIEYPSAYAKGVDEYIAKGHDIMQQFQGEDRITFSYAPHAPYTVATETWKKLGELSQKNGVFIHTHLHETREECSASCVLDRSHPACHLSENECHPVEDFRRMGLLSSKLVAAHMVHMTDEEIQLCAEKGVNIAHCPSSNSKLASGFCPVHKFLKAGINVALGTDSACSNNSLSLLEEMKLTALNTKNLAGDATALPAYTAIQMATFNGAKAFGLEDVTGSLEVGKAADIISIDVHTHAGNSPMFDAHSAVVYAAAREDVNDVMVNGKFLLKEGTHCTVDIGDTLKRMSHWRSKIMEEFPQK</sequence>
<name>R7QHJ1_CHOCR</name>
<keyword evidence="6" id="KW-1185">Reference proteome</keyword>
<keyword evidence="1" id="KW-0479">Metal-binding</keyword>
<dbReference type="GO" id="GO:0019239">
    <property type="term" value="F:deaminase activity"/>
    <property type="evidence" value="ECO:0007669"/>
    <property type="project" value="UniProtKB-ARBA"/>
</dbReference>
<evidence type="ECO:0000259" key="4">
    <source>
        <dbReference type="Pfam" id="PF01979"/>
    </source>
</evidence>
<feature type="domain" description="Amidohydrolase-related" evidence="4">
    <location>
        <begin position="62"/>
        <end position="424"/>
    </location>
</feature>
<dbReference type="InterPro" id="IPR006680">
    <property type="entry name" value="Amidohydro-rel"/>
</dbReference>
<dbReference type="Gene3D" id="2.30.40.10">
    <property type="entry name" value="Urease, subunit C, domain 1"/>
    <property type="match status" value="1"/>
</dbReference>
<protein>
    <submittedName>
        <fullName evidence="5">TRZ/ATZ family protein</fullName>
    </submittedName>
</protein>
<gene>
    <name evidence="5" type="ORF">CHC_T00008714001</name>
</gene>
<dbReference type="InterPro" id="IPR050287">
    <property type="entry name" value="MTA/SAH_deaminase"/>
</dbReference>
<evidence type="ECO:0000256" key="1">
    <source>
        <dbReference type="ARBA" id="ARBA00022723"/>
    </source>
</evidence>
<keyword evidence="2" id="KW-0378">Hydrolase</keyword>
<dbReference type="Pfam" id="PF01979">
    <property type="entry name" value="Amidohydro_1"/>
    <property type="match status" value="1"/>
</dbReference>
<dbReference type="PANTHER" id="PTHR43794">
    <property type="entry name" value="AMINOHYDROLASE SSNA-RELATED"/>
    <property type="match status" value="1"/>
</dbReference>
<dbReference type="AlphaFoldDB" id="R7QHJ1"/>
<dbReference type="RefSeq" id="XP_005716755.1">
    <property type="nucleotide sequence ID" value="XM_005716698.1"/>
</dbReference>
<organism evidence="5 6">
    <name type="scientific">Chondrus crispus</name>
    <name type="common">Carrageen Irish moss</name>
    <name type="synonym">Polymorpha crispa</name>
    <dbReference type="NCBI Taxonomy" id="2769"/>
    <lineage>
        <taxon>Eukaryota</taxon>
        <taxon>Rhodophyta</taxon>
        <taxon>Florideophyceae</taxon>
        <taxon>Rhodymeniophycidae</taxon>
        <taxon>Gigartinales</taxon>
        <taxon>Gigartinaceae</taxon>
        <taxon>Chondrus</taxon>
    </lineage>
</organism>
<evidence type="ECO:0000256" key="2">
    <source>
        <dbReference type="ARBA" id="ARBA00022801"/>
    </source>
</evidence>
<dbReference type="Proteomes" id="UP000012073">
    <property type="component" value="Unassembled WGS sequence"/>
</dbReference>
<dbReference type="OMA" id="WLVPVEP"/>
<dbReference type="GO" id="GO:0016814">
    <property type="term" value="F:hydrolase activity, acting on carbon-nitrogen (but not peptide) bonds, in cyclic amidines"/>
    <property type="evidence" value="ECO:0007669"/>
    <property type="project" value="UniProtKB-ARBA"/>
</dbReference>